<accession>A0ABW5YH07</accession>
<proteinExistence type="predicted"/>
<feature type="signal peptide" evidence="1">
    <location>
        <begin position="1"/>
        <end position="19"/>
    </location>
</feature>
<protein>
    <submittedName>
        <fullName evidence="2">Uncharacterized protein</fullName>
    </submittedName>
</protein>
<dbReference type="EMBL" id="JBHUPD010000004">
    <property type="protein sequence ID" value="MFD2874509.1"/>
    <property type="molecule type" value="Genomic_DNA"/>
</dbReference>
<organism evidence="2 3">
    <name type="scientific">Mucilaginibacter ximonensis</name>
    <dbReference type="NCBI Taxonomy" id="538021"/>
    <lineage>
        <taxon>Bacteria</taxon>
        <taxon>Pseudomonadati</taxon>
        <taxon>Bacteroidota</taxon>
        <taxon>Sphingobacteriia</taxon>
        <taxon>Sphingobacteriales</taxon>
        <taxon>Sphingobacteriaceae</taxon>
        <taxon>Mucilaginibacter</taxon>
    </lineage>
</organism>
<name>A0ABW5YH07_9SPHI</name>
<evidence type="ECO:0000256" key="1">
    <source>
        <dbReference type="SAM" id="SignalP"/>
    </source>
</evidence>
<comment type="caution">
    <text evidence="2">The sequence shown here is derived from an EMBL/GenBank/DDBJ whole genome shotgun (WGS) entry which is preliminary data.</text>
</comment>
<gene>
    <name evidence="2" type="ORF">ACFS5N_18645</name>
</gene>
<keyword evidence="3" id="KW-1185">Reference proteome</keyword>
<evidence type="ECO:0000313" key="3">
    <source>
        <dbReference type="Proteomes" id="UP001597557"/>
    </source>
</evidence>
<dbReference type="Proteomes" id="UP001597557">
    <property type="component" value="Unassembled WGS sequence"/>
</dbReference>
<dbReference type="RefSeq" id="WP_377189315.1">
    <property type="nucleotide sequence ID" value="NZ_JBHUPD010000004.1"/>
</dbReference>
<sequence length="146" mass="16568">MPKSVISFLLAILSLNALAQFKNWEYGSKYTANYMLASSEMNRKYFEEEGHPFALVKNAVELQKLIDEKLAPKIFAVNLQLNNDDDLTKSVILLKQFNKLEYLNLTLTIPGPFKLPQAIAELQQLQGVEFNTETIDMNDALKSSSH</sequence>
<keyword evidence="1" id="KW-0732">Signal</keyword>
<feature type="chain" id="PRO_5046401595" evidence="1">
    <location>
        <begin position="20"/>
        <end position="146"/>
    </location>
</feature>
<reference evidence="3" key="1">
    <citation type="journal article" date="2019" name="Int. J. Syst. Evol. Microbiol.">
        <title>The Global Catalogue of Microorganisms (GCM) 10K type strain sequencing project: providing services to taxonomists for standard genome sequencing and annotation.</title>
        <authorList>
            <consortium name="The Broad Institute Genomics Platform"/>
            <consortium name="The Broad Institute Genome Sequencing Center for Infectious Disease"/>
            <person name="Wu L."/>
            <person name="Ma J."/>
        </authorList>
    </citation>
    <scope>NUCLEOTIDE SEQUENCE [LARGE SCALE GENOMIC DNA]</scope>
    <source>
        <strain evidence="3">KCTC 22437</strain>
    </source>
</reference>
<evidence type="ECO:0000313" key="2">
    <source>
        <dbReference type="EMBL" id="MFD2874509.1"/>
    </source>
</evidence>